<proteinExistence type="predicted"/>
<dbReference type="EMBL" id="JNVM01000005">
    <property type="protein sequence ID" value="KEQ26804.1"/>
    <property type="molecule type" value="Genomic_DNA"/>
</dbReference>
<dbReference type="OrthoDB" id="9904802at2"/>
<gene>
    <name evidence="1" type="ORF">ET33_29015</name>
</gene>
<organism evidence="1 2">
    <name type="scientific">Paenibacillus tyrfis</name>
    <dbReference type="NCBI Taxonomy" id="1501230"/>
    <lineage>
        <taxon>Bacteria</taxon>
        <taxon>Bacillati</taxon>
        <taxon>Bacillota</taxon>
        <taxon>Bacilli</taxon>
        <taxon>Bacillales</taxon>
        <taxon>Paenibacillaceae</taxon>
        <taxon>Paenibacillus</taxon>
    </lineage>
</organism>
<evidence type="ECO:0000313" key="2">
    <source>
        <dbReference type="Proteomes" id="UP000028123"/>
    </source>
</evidence>
<evidence type="ECO:0000313" key="1">
    <source>
        <dbReference type="EMBL" id="KEQ26804.1"/>
    </source>
</evidence>
<name>A0A081P7Y1_9BACL</name>
<dbReference type="Proteomes" id="UP000028123">
    <property type="component" value="Unassembled WGS sequence"/>
</dbReference>
<dbReference type="RefSeq" id="WP_036677979.1">
    <property type="nucleotide sequence ID" value="NZ_JNVM01000005.1"/>
</dbReference>
<protein>
    <submittedName>
        <fullName evidence="1">Uncharacterized protein</fullName>
    </submittedName>
</protein>
<accession>A0A081P7Y1</accession>
<reference evidence="1 2" key="1">
    <citation type="submission" date="2014-06" db="EMBL/GenBank/DDBJ databases">
        <title>Draft genome sequence of Paenibacillus sp. MSt1.</title>
        <authorList>
            <person name="Aw Y.K."/>
            <person name="Ong K.S."/>
            <person name="Gan H.M."/>
            <person name="Lee S.M."/>
        </authorList>
    </citation>
    <scope>NUCLEOTIDE SEQUENCE [LARGE SCALE GENOMIC DNA]</scope>
    <source>
        <strain evidence="1 2">MSt1</strain>
    </source>
</reference>
<keyword evidence="2" id="KW-1185">Reference proteome</keyword>
<comment type="caution">
    <text evidence="1">The sequence shown here is derived from an EMBL/GenBank/DDBJ whole genome shotgun (WGS) entry which is preliminary data.</text>
</comment>
<sequence length="70" mass="7951">MVLINCRKCNRVMVDELEDGTLRIRTRILLARLNGTGVQAVCPQCKKDVPLPFDLVPQQQYEASHAWEIG</sequence>
<dbReference type="AlphaFoldDB" id="A0A081P7Y1"/>